<sequence>MQKSLTRSKYAQNRIAYIVYGNPDGARKFLFDQGYHAPKNIHDLVKATKELVKTEGKSIVPHLLTIHPEKDLILKLNQPLESTKEDSFCGSCGSSSFNPESNFCGACGNSNFGGDSNLDVGDYIDQMVDMTTSQLEKHYQEVLAASNKKPEDLSLMEEVQLVWNELRQRKLKAETPTKEETKDKDRFSVSKDGLVILGLTLVAGVLIGSSIKSN</sequence>
<feature type="transmembrane region" description="Helical" evidence="1">
    <location>
        <begin position="194"/>
        <end position="211"/>
    </location>
</feature>
<evidence type="ECO:0000256" key="1">
    <source>
        <dbReference type="SAM" id="Phobius"/>
    </source>
</evidence>
<reference evidence="3" key="1">
    <citation type="submission" date="2018-01" db="EMBL/GenBank/DDBJ databases">
        <title>Complete genome of Tamlana sp. UJ94.</title>
        <authorList>
            <person name="Jung J."/>
            <person name="Chung D."/>
            <person name="Bae S.S."/>
            <person name="Baek K."/>
        </authorList>
    </citation>
    <scope>NUCLEOTIDE SEQUENCE [LARGE SCALE GENOMIC DNA]</scope>
    <source>
        <strain evidence="3">UJ94</strain>
    </source>
</reference>
<dbReference type="RefSeq" id="WP_102995013.1">
    <property type="nucleotide sequence ID" value="NZ_CP025938.1"/>
</dbReference>
<organism evidence="2 3">
    <name type="scientific">Pseudotamlana carrageenivorans</name>
    <dbReference type="NCBI Taxonomy" id="2069432"/>
    <lineage>
        <taxon>Bacteria</taxon>
        <taxon>Pseudomonadati</taxon>
        <taxon>Bacteroidota</taxon>
        <taxon>Flavobacteriia</taxon>
        <taxon>Flavobacteriales</taxon>
        <taxon>Flavobacteriaceae</taxon>
        <taxon>Pseudotamlana</taxon>
    </lineage>
</organism>
<dbReference type="KEGG" id="taj:C1A40_05455"/>
<dbReference type="EMBL" id="CP025938">
    <property type="protein sequence ID" value="AUS04951.1"/>
    <property type="molecule type" value="Genomic_DNA"/>
</dbReference>
<dbReference type="Proteomes" id="UP000236592">
    <property type="component" value="Chromosome"/>
</dbReference>
<evidence type="ECO:0000313" key="2">
    <source>
        <dbReference type="EMBL" id="AUS04951.1"/>
    </source>
</evidence>
<keyword evidence="1" id="KW-0472">Membrane</keyword>
<name>A0A2I7SGB6_9FLAO</name>
<dbReference type="OrthoDB" id="1421711at2"/>
<evidence type="ECO:0000313" key="3">
    <source>
        <dbReference type="Proteomes" id="UP000236592"/>
    </source>
</evidence>
<keyword evidence="1" id="KW-1133">Transmembrane helix</keyword>
<proteinExistence type="predicted"/>
<accession>A0A2I7SGB6</accession>
<dbReference type="AlphaFoldDB" id="A0A2I7SGB6"/>
<keyword evidence="1" id="KW-0812">Transmembrane</keyword>
<keyword evidence="3" id="KW-1185">Reference proteome</keyword>
<protein>
    <submittedName>
        <fullName evidence="2">Uncharacterized protein</fullName>
    </submittedName>
</protein>
<gene>
    <name evidence="2" type="ORF">C1A40_05455</name>
</gene>